<protein>
    <submittedName>
        <fullName evidence="1">Uncharacterized protein</fullName>
    </submittedName>
</protein>
<evidence type="ECO:0000313" key="2">
    <source>
        <dbReference type="Proteomes" id="UP000807353"/>
    </source>
</evidence>
<dbReference type="AlphaFoldDB" id="A0A9P5Y8B7"/>
<dbReference type="OrthoDB" id="5570013at2759"/>
<dbReference type="EMBL" id="MU150257">
    <property type="protein sequence ID" value="KAF9464007.1"/>
    <property type="molecule type" value="Genomic_DNA"/>
</dbReference>
<accession>A0A9P5Y8B7</accession>
<comment type="caution">
    <text evidence="1">The sequence shown here is derived from an EMBL/GenBank/DDBJ whole genome shotgun (WGS) entry which is preliminary data.</text>
</comment>
<keyword evidence="2" id="KW-1185">Reference proteome</keyword>
<name>A0A9P5Y8B7_9AGAR</name>
<dbReference type="Proteomes" id="UP000807353">
    <property type="component" value="Unassembled WGS sequence"/>
</dbReference>
<organism evidence="1 2">
    <name type="scientific">Collybia nuda</name>
    <dbReference type="NCBI Taxonomy" id="64659"/>
    <lineage>
        <taxon>Eukaryota</taxon>
        <taxon>Fungi</taxon>
        <taxon>Dikarya</taxon>
        <taxon>Basidiomycota</taxon>
        <taxon>Agaricomycotina</taxon>
        <taxon>Agaricomycetes</taxon>
        <taxon>Agaricomycetidae</taxon>
        <taxon>Agaricales</taxon>
        <taxon>Tricholomatineae</taxon>
        <taxon>Clitocybaceae</taxon>
        <taxon>Collybia</taxon>
    </lineage>
</organism>
<proteinExistence type="predicted"/>
<reference evidence="1" key="1">
    <citation type="submission" date="2020-11" db="EMBL/GenBank/DDBJ databases">
        <authorList>
            <consortium name="DOE Joint Genome Institute"/>
            <person name="Ahrendt S."/>
            <person name="Riley R."/>
            <person name="Andreopoulos W."/>
            <person name="Labutti K."/>
            <person name="Pangilinan J."/>
            <person name="Ruiz-Duenas F.J."/>
            <person name="Barrasa J.M."/>
            <person name="Sanchez-Garcia M."/>
            <person name="Camarero S."/>
            <person name="Miyauchi S."/>
            <person name="Serrano A."/>
            <person name="Linde D."/>
            <person name="Babiker R."/>
            <person name="Drula E."/>
            <person name="Ayuso-Fernandez I."/>
            <person name="Pacheco R."/>
            <person name="Padilla G."/>
            <person name="Ferreira P."/>
            <person name="Barriuso J."/>
            <person name="Kellner H."/>
            <person name="Castanera R."/>
            <person name="Alfaro M."/>
            <person name="Ramirez L."/>
            <person name="Pisabarro A.G."/>
            <person name="Kuo A."/>
            <person name="Tritt A."/>
            <person name="Lipzen A."/>
            <person name="He G."/>
            <person name="Yan M."/>
            <person name="Ng V."/>
            <person name="Cullen D."/>
            <person name="Martin F."/>
            <person name="Rosso M.-N."/>
            <person name="Henrissat B."/>
            <person name="Hibbett D."/>
            <person name="Martinez A.T."/>
            <person name="Grigoriev I.V."/>
        </authorList>
    </citation>
    <scope>NUCLEOTIDE SEQUENCE</scope>
    <source>
        <strain evidence="1">CBS 247.69</strain>
    </source>
</reference>
<gene>
    <name evidence="1" type="ORF">BDZ94DRAFT_532508</name>
</gene>
<evidence type="ECO:0000313" key="1">
    <source>
        <dbReference type="EMBL" id="KAF9464007.1"/>
    </source>
</evidence>
<sequence>MTEVPFPPDVNISSCANWTKNSISSGNLRGPSTSSVTFELPLSSEKLFLLSRGAAAGMVAVVSTNESMDNARVQIVASYRHSKDLGGAQVCSINRGDKERGVGIFTRPWPKRDYVHYTIIVYLPANSKTQPLRIKNFETDLPLFSHSISQLADVVHFDTLSLTTSMMPINVASLSATKALVKTSHAKIEGTFNTSSALELSTFNAPIKVNVGLLNKNTPDKTKLSMNTNRGPITATISLVSTTKTRGQFNVSATTSLDALALTFTEAPVDSILSLNARSSFAPVTVKLHETYEGAINVVTSLSRAEIVVDESVEDPAGRRRMRAFNVWRMGKSHIQASVTWMPGTKLGSVNVETSMESATIKL</sequence>